<keyword evidence="2" id="KW-1133">Transmembrane helix</keyword>
<dbReference type="CDD" id="cd06577">
    <property type="entry name" value="PASTA_pknB"/>
    <property type="match status" value="1"/>
</dbReference>
<accession>A0ABQ3XJX4</accession>
<name>A0ABQ3XJX4_9ACTN</name>
<dbReference type="InterPro" id="IPR005543">
    <property type="entry name" value="PASTA_dom"/>
</dbReference>
<reference evidence="4 5" key="1">
    <citation type="submission" date="2021-01" db="EMBL/GenBank/DDBJ databases">
        <title>Whole genome shotgun sequence of Actinoplanes couchii NBRC 106145.</title>
        <authorList>
            <person name="Komaki H."/>
            <person name="Tamura T."/>
        </authorList>
    </citation>
    <scope>NUCLEOTIDE SEQUENCE [LARGE SCALE GENOMIC DNA]</scope>
    <source>
        <strain evidence="4 5">NBRC 106145</strain>
    </source>
</reference>
<comment type="caution">
    <text evidence="4">The sequence shown here is derived from an EMBL/GenBank/DDBJ whole genome shotgun (WGS) entry which is preliminary data.</text>
</comment>
<feature type="compositionally biased region" description="Basic and acidic residues" evidence="1">
    <location>
        <begin position="1"/>
        <end position="12"/>
    </location>
</feature>
<evidence type="ECO:0000313" key="5">
    <source>
        <dbReference type="Proteomes" id="UP000612282"/>
    </source>
</evidence>
<dbReference type="Proteomes" id="UP000612282">
    <property type="component" value="Unassembled WGS sequence"/>
</dbReference>
<proteinExistence type="predicted"/>
<gene>
    <name evidence="4" type="ORF">Aco03nite_072020</name>
</gene>
<feature type="region of interest" description="Disordered" evidence="1">
    <location>
        <begin position="104"/>
        <end position="130"/>
    </location>
</feature>
<dbReference type="Pfam" id="PF03793">
    <property type="entry name" value="PASTA"/>
    <property type="match status" value="1"/>
</dbReference>
<keyword evidence="2" id="KW-0472">Membrane</keyword>
<dbReference type="Gene3D" id="3.30.10.20">
    <property type="match status" value="1"/>
</dbReference>
<dbReference type="PROSITE" id="PS51178">
    <property type="entry name" value="PASTA"/>
    <property type="match status" value="1"/>
</dbReference>
<feature type="domain" description="PASTA" evidence="3">
    <location>
        <begin position="132"/>
        <end position="196"/>
    </location>
</feature>
<sequence>MPEERDPERPEPADSVDPDGDVWTGRAGVRPVGAVPRDPYAEESGWADPAAVEPSGRWWAPIAVGTIALSLIALLAFGIAVIVQNTGKEPERPAATPTAVRITTGGVAPENTSPPAQRVEAPATPATTDPADAEVTVPALRGMPLADAQAALSRTGLGWRVIRRESDAEPDTVIACDPEEGQQVPSDTRITLIVATARAGEEPPTAVPSASSPG</sequence>
<dbReference type="SMART" id="SM00740">
    <property type="entry name" value="PASTA"/>
    <property type="match status" value="1"/>
</dbReference>
<evidence type="ECO:0000313" key="4">
    <source>
        <dbReference type="EMBL" id="GID58798.1"/>
    </source>
</evidence>
<dbReference type="EMBL" id="BOMG01000090">
    <property type="protein sequence ID" value="GID58798.1"/>
    <property type="molecule type" value="Genomic_DNA"/>
</dbReference>
<protein>
    <recommendedName>
        <fullName evidence="3">PASTA domain-containing protein</fullName>
    </recommendedName>
</protein>
<evidence type="ECO:0000259" key="3">
    <source>
        <dbReference type="PROSITE" id="PS51178"/>
    </source>
</evidence>
<feature type="compositionally biased region" description="Low complexity" evidence="1">
    <location>
        <begin position="119"/>
        <end position="130"/>
    </location>
</feature>
<feature type="region of interest" description="Disordered" evidence="1">
    <location>
        <begin position="1"/>
        <end position="44"/>
    </location>
</feature>
<evidence type="ECO:0000256" key="2">
    <source>
        <dbReference type="SAM" id="Phobius"/>
    </source>
</evidence>
<feature type="transmembrane region" description="Helical" evidence="2">
    <location>
        <begin position="58"/>
        <end position="83"/>
    </location>
</feature>
<organism evidence="4 5">
    <name type="scientific">Actinoplanes couchii</name>
    <dbReference type="NCBI Taxonomy" id="403638"/>
    <lineage>
        <taxon>Bacteria</taxon>
        <taxon>Bacillati</taxon>
        <taxon>Actinomycetota</taxon>
        <taxon>Actinomycetes</taxon>
        <taxon>Micromonosporales</taxon>
        <taxon>Micromonosporaceae</taxon>
        <taxon>Actinoplanes</taxon>
    </lineage>
</organism>
<dbReference type="RefSeq" id="WP_203803976.1">
    <property type="nucleotide sequence ID" value="NZ_BAAAQE010000007.1"/>
</dbReference>
<evidence type="ECO:0000256" key="1">
    <source>
        <dbReference type="SAM" id="MobiDB-lite"/>
    </source>
</evidence>
<keyword evidence="5" id="KW-1185">Reference proteome</keyword>
<keyword evidence="2" id="KW-0812">Transmembrane</keyword>